<dbReference type="Pfam" id="PF07238">
    <property type="entry name" value="PilZ"/>
    <property type="match status" value="1"/>
</dbReference>
<organism evidence="2 3">
    <name type="scientific">Bythopirellula goksoeyrii</name>
    <dbReference type="NCBI Taxonomy" id="1400387"/>
    <lineage>
        <taxon>Bacteria</taxon>
        <taxon>Pseudomonadati</taxon>
        <taxon>Planctomycetota</taxon>
        <taxon>Planctomycetia</taxon>
        <taxon>Pirellulales</taxon>
        <taxon>Lacipirellulaceae</taxon>
        <taxon>Bythopirellula</taxon>
    </lineage>
</organism>
<gene>
    <name evidence="2" type="ORF">Pr1d_20660</name>
</gene>
<sequence length="113" mass="12491">MSANTNTSPTTDEILTELVKVALKDADNNRRSETRFPFFRPISVQMDNHSFSAFTREVSLSGIGLLHSMELPLKEVSVTIAGQPDPLLVQIERCDPIGEGWYISGGRLVDPNC</sequence>
<protein>
    <recommendedName>
        <fullName evidence="1">PilZ domain-containing protein</fullName>
    </recommendedName>
</protein>
<name>A0A5B9QB92_9BACT</name>
<evidence type="ECO:0000313" key="3">
    <source>
        <dbReference type="Proteomes" id="UP000323917"/>
    </source>
</evidence>
<dbReference type="GO" id="GO:0035438">
    <property type="term" value="F:cyclic-di-GMP binding"/>
    <property type="evidence" value="ECO:0007669"/>
    <property type="project" value="InterPro"/>
</dbReference>
<dbReference type="RefSeq" id="WP_148073386.1">
    <property type="nucleotide sequence ID" value="NZ_CP042913.1"/>
</dbReference>
<reference evidence="2 3" key="1">
    <citation type="submission" date="2019-08" db="EMBL/GenBank/DDBJ databases">
        <title>Deep-cultivation of Planctomycetes and their phenomic and genomic characterization uncovers novel biology.</title>
        <authorList>
            <person name="Wiegand S."/>
            <person name="Jogler M."/>
            <person name="Boedeker C."/>
            <person name="Pinto D."/>
            <person name="Vollmers J."/>
            <person name="Rivas-Marin E."/>
            <person name="Kohn T."/>
            <person name="Peeters S.H."/>
            <person name="Heuer A."/>
            <person name="Rast P."/>
            <person name="Oberbeckmann S."/>
            <person name="Bunk B."/>
            <person name="Jeske O."/>
            <person name="Meyerdierks A."/>
            <person name="Storesund J.E."/>
            <person name="Kallscheuer N."/>
            <person name="Luecker S."/>
            <person name="Lage O.M."/>
            <person name="Pohl T."/>
            <person name="Merkel B.J."/>
            <person name="Hornburger P."/>
            <person name="Mueller R.-W."/>
            <person name="Bruemmer F."/>
            <person name="Labrenz M."/>
            <person name="Spormann A.M."/>
            <person name="Op den Camp H."/>
            <person name="Overmann J."/>
            <person name="Amann R."/>
            <person name="Jetten M.S.M."/>
            <person name="Mascher T."/>
            <person name="Medema M.H."/>
            <person name="Devos D.P."/>
            <person name="Kaster A.-K."/>
            <person name="Ovreas L."/>
            <person name="Rohde M."/>
            <person name="Galperin M.Y."/>
            <person name="Jogler C."/>
        </authorList>
    </citation>
    <scope>NUCLEOTIDE SEQUENCE [LARGE SCALE GENOMIC DNA]</scope>
    <source>
        <strain evidence="2 3">Pr1d</strain>
    </source>
</reference>
<accession>A0A5B9QB92</accession>
<dbReference type="AlphaFoldDB" id="A0A5B9QB92"/>
<evidence type="ECO:0000313" key="2">
    <source>
        <dbReference type="EMBL" id="QEG34782.1"/>
    </source>
</evidence>
<dbReference type="KEGG" id="bgok:Pr1d_20660"/>
<dbReference type="EMBL" id="CP042913">
    <property type="protein sequence ID" value="QEG34782.1"/>
    <property type="molecule type" value="Genomic_DNA"/>
</dbReference>
<dbReference type="Proteomes" id="UP000323917">
    <property type="component" value="Chromosome"/>
</dbReference>
<proteinExistence type="predicted"/>
<feature type="domain" description="PilZ" evidence="1">
    <location>
        <begin position="29"/>
        <end position="101"/>
    </location>
</feature>
<keyword evidence="3" id="KW-1185">Reference proteome</keyword>
<dbReference type="OrthoDB" id="277985at2"/>
<dbReference type="InterPro" id="IPR009875">
    <property type="entry name" value="PilZ_domain"/>
</dbReference>
<evidence type="ECO:0000259" key="1">
    <source>
        <dbReference type="Pfam" id="PF07238"/>
    </source>
</evidence>